<evidence type="ECO:0000313" key="1">
    <source>
        <dbReference type="EMBL" id="KAG2108982.1"/>
    </source>
</evidence>
<gene>
    <name evidence="1" type="ORF">F5147DRAFT_652559</name>
</gene>
<proteinExistence type="predicted"/>
<protein>
    <submittedName>
        <fullName evidence="1">Uncharacterized protein</fullName>
    </submittedName>
</protein>
<organism evidence="1 2">
    <name type="scientific">Suillus discolor</name>
    <dbReference type="NCBI Taxonomy" id="1912936"/>
    <lineage>
        <taxon>Eukaryota</taxon>
        <taxon>Fungi</taxon>
        <taxon>Dikarya</taxon>
        <taxon>Basidiomycota</taxon>
        <taxon>Agaricomycotina</taxon>
        <taxon>Agaricomycetes</taxon>
        <taxon>Agaricomycetidae</taxon>
        <taxon>Boletales</taxon>
        <taxon>Suillineae</taxon>
        <taxon>Suillaceae</taxon>
        <taxon>Suillus</taxon>
    </lineage>
</organism>
<dbReference type="GeneID" id="64695895"/>
<comment type="caution">
    <text evidence="1">The sequence shown here is derived from an EMBL/GenBank/DDBJ whole genome shotgun (WGS) entry which is preliminary data.</text>
</comment>
<dbReference type="AlphaFoldDB" id="A0A9P7F715"/>
<dbReference type="EMBL" id="JABBWM010000025">
    <property type="protein sequence ID" value="KAG2108982.1"/>
    <property type="molecule type" value="Genomic_DNA"/>
</dbReference>
<accession>A0A9P7F715</accession>
<reference evidence="1" key="1">
    <citation type="journal article" date="2020" name="New Phytol.">
        <title>Comparative genomics reveals dynamic genome evolution in host specialist ectomycorrhizal fungi.</title>
        <authorList>
            <person name="Lofgren L.A."/>
            <person name="Nguyen N.H."/>
            <person name="Vilgalys R."/>
            <person name="Ruytinx J."/>
            <person name="Liao H.L."/>
            <person name="Branco S."/>
            <person name="Kuo A."/>
            <person name="LaButti K."/>
            <person name="Lipzen A."/>
            <person name="Andreopoulos W."/>
            <person name="Pangilinan J."/>
            <person name="Riley R."/>
            <person name="Hundley H."/>
            <person name="Na H."/>
            <person name="Barry K."/>
            <person name="Grigoriev I.V."/>
            <person name="Stajich J.E."/>
            <person name="Kennedy P.G."/>
        </authorList>
    </citation>
    <scope>NUCLEOTIDE SEQUENCE</scope>
    <source>
        <strain evidence="1">FC423</strain>
    </source>
</reference>
<name>A0A9P7F715_9AGAM</name>
<evidence type="ECO:0000313" key="2">
    <source>
        <dbReference type="Proteomes" id="UP000823399"/>
    </source>
</evidence>
<keyword evidence="2" id="KW-1185">Reference proteome</keyword>
<sequence length="482" mass="53664">MYSLPLPVQTNNLLLHRFHLSENSLAPVVMVRTVCKSGKSTGGPANRSVLPGPFKLVSGLRGEQVIKSVYHKPLPHGMEEAISTREKDILIPQFWNHVGARDSFSYILLILGSGVCSAMMAVHKLCARCIVILEESLDYIKKGDVFFRCPRCHEVHDRNAGKGIITPYFGFEDAQGKAVLATPATIHGHIELTSRSEVKQHAKAMEKLTQDIGLHQFARVKVCVHSHSDTNCSDLWAGFETSNIKGEHEGPVAYSLDDFFTTVFPSSIAGYLKGATLWMLHAFAFDAERFHACLVPPFIFAYVERVLVEGFEVEEAIEDLLKAAPRLGMHTSIIHIRVTNIFRHHPPTVSEYNKGAMHMDDKASMIVTTYKFFHENQRPWGNPLPYQCPRCYCVHSWGSTTRPMSSNTQFACKQCGFIITYTKLDHSKIILYHEGYRGTSEVSGKLTKKGLGTGSGWLVVVAVEPDGVLALAQSVSHSTQEH</sequence>
<dbReference type="Proteomes" id="UP000823399">
    <property type="component" value="Unassembled WGS sequence"/>
</dbReference>
<dbReference type="OrthoDB" id="2655622at2759"/>
<dbReference type="RefSeq" id="XP_041293225.1">
    <property type="nucleotide sequence ID" value="XM_041433636.1"/>
</dbReference>